<comment type="subcellular location">
    <subcellularLocation>
        <location evidence="6">Cytoplasm</location>
    </subcellularLocation>
</comment>
<keyword evidence="2 6" id="KW-0819">tRNA processing</keyword>
<reference evidence="10 11" key="1">
    <citation type="submission" date="2019-02" db="EMBL/GenBank/DDBJ databases">
        <title>Deep-cultivation of Planctomycetes and their phenomic and genomic characterization uncovers novel biology.</title>
        <authorList>
            <person name="Wiegand S."/>
            <person name="Jogler M."/>
            <person name="Boedeker C."/>
            <person name="Pinto D."/>
            <person name="Vollmers J."/>
            <person name="Rivas-Marin E."/>
            <person name="Kohn T."/>
            <person name="Peeters S.H."/>
            <person name="Heuer A."/>
            <person name="Rast P."/>
            <person name="Oberbeckmann S."/>
            <person name="Bunk B."/>
            <person name="Jeske O."/>
            <person name="Meyerdierks A."/>
            <person name="Storesund J.E."/>
            <person name="Kallscheuer N."/>
            <person name="Luecker S."/>
            <person name="Lage O.M."/>
            <person name="Pohl T."/>
            <person name="Merkel B.J."/>
            <person name="Hornburger P."/>
            <person name="Mueller R.-W."/>
            <person name="Bruemmer F."/>
            <person name="Labrenz M."/>
            <person name="Spormann A.M."/>
            <person name="Op den Camp H."/>
            <person name="Overmann J."/>
            <person name="Amann R."/>
            <person name="Jetten M.S.M."/>
            <person name="Mascher T."/>
            <person name="Medema M.H."/>
            <person name="Devos D.P."/>
            <person name="Kaster A.-K."/>
            <person name="Ovreas L."/>
            <person name="Rohde M."/>
            <person name="Galperin M.Y."/>
            <person name="Jogler C."/>
        </authorList>
    </citation>
    <scope>NUCLEOTIDE SEQUENCE [LARGE SCALE GENOMIC DNA]</scope>
    <source>
        <strain evidence="10 11">Spb1</strain>
    </source>
</reference>
<evidence type="ECO:0000259" key="9">
    <source>
        <dbReference type="Pfam" id="PF12631"/>
    </source>
</evidence>
<feature type="binding site" evidence="6">
    <location>
        <position position="238"/>
    </location>
    <ligand>
        <name>Mg(2+)</name>
        <dbReference type="ChEBI" id="CHEBI:18420"/>
    </ligand>
</feature>
<dbReference type="Pfam" id="PF10396">
    <property type="entry name" value="TrmE_N"/>
    <property type="match status" value="1"/>
</dbReference>
<feature type="binding site" evidence="6">
    <location>
        <position position="461"/>
    </location>
    <ligand>
        <name>(6S)-5-formyl-5,6,7,8-tetrahydrofolate</name>
        <dbReference type="ChEBI" id="CHEBI:57457"/>
    </ligand>
</feature>
<dbReference type="InterPro" id="IPR027368">
    <property type="entry name" value="MnmE_dom2"/>
</dbReference>
<evidence type="ECO:0000256" key="2">
    <source>
        <dbReference type="ARBA" id="ARBA00022694"/>
    </source>
</evidence>
<dbReference type="OrthoDB" id="9805918at2"/>
<comment type="subunit">
    <text evidence="6">Homodimer. Heterotetramer of two MnmE and two MnmG subunits.</text>
</comment>
<dbReference type="SUPFAM" id="SSF52540">
    <property type="entry name" value="P-loop containing nucleoside triphosphate hydrolases"/>
    <property type="match status" value="1"/>
</dbReference>
<dbReference type="InterPro" id="IPR027266">
    <property type="entry name" value="TrmE/GcvT-like"/>
</dbReference>
<keyword evidence="11" id="KW-1185">Reference proteome</keyword>
<dbReference type="CDD" id="cd14858">
    <property type="entry name" value="TrmE_N"/>
    <property type="match status" value="1"/>
</dbReference>
<dbReference type="KEGG" id="peh:Spb1_25610"/>
<dbReference type="Proteomes" id="UP000315349">
    <property type="component" value="Chromosome"/>
</dbReference>
<feature type="domain" description="MnmE helical" evidence="9">
    <location>
        <begin position="131"/>
        <end position="458"/>
    </location>
</feature>
<dbReference type="EMBL" id="CP036299">
    <property type="protein sequence ID" value="QDV30627.1"/>
    <property type="molecule type" value="Genomic_DNA"/>
</dbReference>
<feature type="domain" description="G" evidence="7">
    <location>
        <begin position="226"/>
        <end position="330"/>
    </location>
</feature>
<feature type="binding site" evidence="6">
    <location>
        <begin position="278"/>
        <end position="281"/>
    </location>
    <ligand>
        <name>GTP</name>
        <dbReference type="ChEBI" id="CHEBI:37565"/>
    </ligand>
</feature>
<dbReference type="RefSeq" id="WP_145300283.1">
    <property type="nucleotide sequence ID" value="NZ_CP036299.1"/>
</dbReference>
<evidence type="ECO:0000256" key="3">
    <source>
        <dbReference type="ARBA" id="ARBA00022741"/>
    </source>
</evidence>
<dbReference type="GO" id="GO:0003924">
    <property type="term" value="F:GTPase activity"/>
    <property type="evidence" value="ECO:0007669"/>
    <property type="project" value="UniProtKB-UniRule"/>
</dbReference>
<dbReference type="GO" id="GO:0046872">
    <property type="term" value="F:metal ion binding"/>
    <property type="evidence" value="ECO:0007669"/>
    <property type="project" value="UniProtKB-KW"/>
</dbReference>
<feature type="binding site" evidence="6">
    <location>
        <position position="128"/>
    </location>
    <ligand>
        <name>(6S)-5-formyl-5,6,7,8-tetrahydrofolate</name>
        <dbReference type="ChEBI" id="CHEBI:57457"/>
    </ligand>
</feature>
<dbReference type="InterPro" id="IPR005225">
    <property type="entry name" value="Small_GTP-bd"/>
</dbReference>
<keyword evidence="4 6" id="KW-0630">Potassium</keyword>
<keyword evidence="6" id="KW-0479">Metal-binding</keyword>
<sequence>MLDLNLSDTIAAIATAPGSAGSGTIRLAGPHTVTVISGLFEASTGTWKTARKATCVHGSIWIPGDRFHIPARLTLWPDHRSYCGQPQAEITLPGCQPLLEATLAECFRHGARGAQPGEFTLRAFLNGKVDLIQAEAVLGVIEARHEADLRVALNQLSGGVSQPLIDLRNDLLNLLADIEAGLDFVDEDIEFVPRSQVIERLQTAFAQLKSIEGRSPSRLTSNSRKRVVLAGRPNAGKSTLLNRLSDADAALVSPIAGTTRDYLLWSIDWEGLSFDLVDTAGWEESLNPITEASQRQREEQMASSDFLLWCSPANLSPAEATEDQEFFDLAASKTSKAVRITTKFDLYEPEKHYLPKDSLVSLSAVNGTGLDQLAGLLRKLLTSDHSLSQFWLGTTAARCHEVLGSTFRALDSALQAARIGTADELLAADLRQVINALGLMTGATQTEDLLDRIFSRFCIGK</sequence>
<dbReference type="InterPro" id="IPR006073">
    <property type="entry name" value="GTP-bd"/>
</dbReference>
<comment type="function">
    <text evidence="6">Exhibits a very high intrinsic GTPase hydrolysis rate. Involved in the addition of a carboxymethylaminomethyl (cmnm) group at the wobble position (U34) of certain tRNAs, forming tRNA-cmnm(5)s(2)U34.</text>
</comment>
<dbReference type="InterPro" id="IPR004520">
    <property type="entry name" value="GTPase_MnmE"/>
</dbReference>
<feature type="binding site" evidence="6">
    <location>
        <position position="253"/>
    </location>
    <ligand>
        <name>K(+)</name>
        <dbReference type="ChEBI" id="CHEBI:29103"/>
    </ligand>
</feature>
<dbReference type="SUPFAM" id="SSF116878">
    <property type="entry name" value="TrmE connector domain"/>
    <property type="match status" value="1"/>
</dbReference>
<keyword evidence="6 10" id="KW-0378">Hydrolase</keyword>
<feature type="binding site" evidence="6">
    <location>
        <position position="89"/>
    </location>
    <ligand>
        <name>(6S)-5-formyl-5,6,7,8-tetrahydrofolate</name>
        <dbReference type="ChEBI" id="CHEBI:57457"/>
    </ligand>
</feature>
<dbReference type="EC" id="3.6.-.-" evidence="6"/>
<dbReference type="Pfam" id="PF01926">
    <property type="entry name" value="MMR_HSR1"/>
    <property type="match status" value="1"/>
</dbReference>
<comment type="cofactor">
    <cofactor evidence="6">
        <name>K(+)</name>
        <dbReference type="ChEBI" id="CHEBI:29103"/>
    </cofactor>
    <text evidence="6">Binds 1 potassium ion per subunit.</text>
</comment>
<dbReference type="InterPro" id="IPR018948">
    <property type="entry name" value="GTP-bd_TrmE_N"/>
</dbReference>
<proteinExistence type="inferred from homology"/>
<feature type="binding site" evidence="6">
    <location>
        <position position="234"/>
    </location>
    <ligand>
        <name>K(+)</name>
        <dbReference type="ChEBI" id="CHEBI:29103"/>
    </ligand>
</feature>
<name>A0A518GPS4_9PLAN</name>
<dbReference type="GO" id="GO:0002098">
    <property type="term" value="P:tRNA wobble uridine modification"/>
    <property type="evidence" value="ECO:0007669"/>
    <property type="project" value="TreeGrafter"/>
</dbReference>
<dbReference type="InterPro" id="IPR025867">
    <property type="entry name" value="MnmE_helical"/>
</dbReference>
<feature type="binding site" evidence="6">
    <location>
        <begin position="234"/>
        <end position="239"/>
    </location>
    <ligand>
        <name>GTP</name>
        <dbReference type="ChEBI" id="CHEBI:37565"/>
    </ligand>
</feature>
<feature type="binding site" evidence="6">
    <location>
        <begin position="253"/>
        <end position="259"/>
    </location>
    <ligand>
        <name>GTP</name>
        <dbReference type="ChEBI" id="CHEBI:37565"/>
    </ligand>
</feature>
<dbReference type="PANTHER" id="PTHR42714:SF2">
    <property type="entry name" value="TRNA MODIFICATION GTPASE GTPBP3, MITOCHONDRIAL"/>
    <property type="match status" value="1"/>
</dbReference>
<dbReference type="GO" id="GO:0030488">
    <property type="term" value="P:tRNA methylation"/>
    <property type="evidence" value="ECO:0007669"/>
    <property type="project" value="TreeGrafter"/>
</dbReference>
<evidence type="ECO:0000313" key="10">
    <source>
        <dbReference type="EMBL" id="QDV30627.1"/>
    </source>
</evidence>
<keyword evidence="6" id="KW-0963">Cytoplasm</keyword>
<dbReference type="GO" id="GO:0005525">
    <property type="term" value="F:GTP binding"/>
    <property type="evidence" value="ECO:0007669"/>
    <property type="project" value="UniProtKB-UniRule"/>
</dbReference>
<evidence type="ECO:0000256" key="4">
    <source>
        <dbReference type="ARBA" id="ARBA00022958"/>
    </source>
</evidence>
<evidence type="ECO:0000313" key="11">
    <source>
        <dbReference type="Proteomes" id="UP000315349"/>
    </source>
</evidence>
<feature type="binding site" evidence="6">
    <location>
        <position position="255"/>
    </location>
    <ligand>
        <name>K(+)</name>
        <dbReference type="ChEBI" id="CHEBI:29103"/>
    </ligand>
</feature>
<dbReference type="HAMAP" id="MF_00379">
    <property type="entry name" value="GTPase_MnmE"/>
    <property type="match status" value="1"/>
</dbReference>
<evidence type="ECO:0000259" key="8">
    <source>
        <dbReference type="Pfam" id="PF10396"/>
    </source>
</evidence>
<dbReference type="Gene3D" id="3.30.1360.120">
    <property type="entry name" value="Probable tRNA modification gtpase trme, domain 1"/>
    <property type="match status" value="1"/>
</dbReference>
<comment type="caution">
    <text evidence="6">Lacks conserved residue(s) required for the propagation of feature annotation.</text>
</comment>
<comment type="similarity">
    <text evidence="1 6">Belongs to the TRAFAC class TrmE-Era-EngA-EngB-Septin-like GTPase superfamily. TrmE GTPase family.</text>
</comment>
<evidence type="ECO:0000256" key="5">
    <source>
        <dbReference type="ARBA" id="ARBA00023134"/>
    </source>
</evidence>
<feature type="binding site" evidence="6">
    <location>
        <position position="26"/>
    </location>
    <ligand>
        <name>(6S)-5-formyl-5,6,7,8-tetrahydrofolate</name>
        <dbReference type="ChEBI" id="CHEBI:57457"/>
    </ligand>
</feature>
<keyword evidence="6" id="KW-0460">Magnesium</keyword>
<dbReference type="AlphaFoldDB" id="A0A518GPS4"/>
<dbReference type="Gene3D" id="3.40.50.300">
    <property type="entry name" value="P-loop containing nucleotide triphosphate hydrolases"/>
    <property type="match status" value="1"/>
</dbReference>
<evidence type="ECO:0000259" key="7">
    <source>
        <dbReference type="Pfam" id="PF01926"/>
    </source>
</evidence>
<evidence type="ECO:0000256" key="1">
    <source>
        <dbReference type="ARBA" id="ARBA00011043"/>
    </source>
</evidence>
<dbReference type="GO" id="GO:0005829">
    <property type="term" value="C:cytosol"/>
    <property type="evidence" value="ECO:0007669"/>
    <property type="project" value="TreeGrafter"/>
</dbReference>
<feature type="binding site" evidence="6">
    <location>
        <position position="259"/>
    </location>
    <ligand>
        <name>Mg(2+)</name>
        <dbReference type="ChEBI" id="CHEBI:18420"/>
    </ligand>
</feature>
<dbReference type="NCBIfam" id="TIGR00231">
    <property type="entry name" value="small_GTP"/>
    <property type="match status" value="1"/>
</dbReference>
<dbReference type="SUPFAM" id="SSF103025">
    <property type="entry name" value="Folate-binding domain"/>
    <property type="match status" value="1"/>
</dbReference>
<organism evidence="10 11">
    <name type="scientific">Planctopirus ephydatiae</name>
    <dbReference type="NCBI Taxonomy" id="2528019"/>
    <lineage>
        <taxon>Bacteria</taxon>
        <taxon>Pseudomonadati</taxon>
        <taxon>Planctomycetota</taxon>
        <taxon>Planctomycetia</taxon>
        <taxon>Planctomycetales</taxon>
        <taxon>Planctomycetaceae</taxon>
        <taxon>Planctopirus</taxon>
    </lineage>
</organism>
<gene>
    <name evidence="10" type="primary">mnmE_1</name>
    <name evidence="6" type="synonym">mnmE</name>
    <name evidence="6" type="synonym">trmE</name>
    <name evidence="10" type="ORF">Spb1_25610</name>
</gene>
<feature type="domain" description="GTP-binding protein TrmE N-terminal" evidence="8">
    <location>
        <begin position="9"/>
        <end position="128"/>
    </location>
</feature>
<dbReference type="Gene3D" id="1.20.120.430">
    <property type="entry name" value="tRNA modification GTPase MnmE domain 2"/>
    <property type="match status" value="1"/>
</dbReference>
<dbReference type="PANTHER" id="PTHR42714">
    <property type="entry name" value="TRNA MODIFICATION GTPASE GTPBP3"/>
    <property type="match status" value="1"/>
</dbReference>
<feature type="binding site" evidence="6">
    <location>
        <position position="258"/>
    </location>
    <ligand>
        <name>K(+)</name>
        <dbReference type="ChEBI" id="CHEBI:29103"/>
    </ligand>
</feature>
<keyword evidence="3 6" id="KW-0547">Nucleotide-binding</keyword>
<dbReference type="InterPro" id="IPR027417">
    <property type="entry name" value="P-loop_NTPase"/>
</dbReference>
<protein>
    <recommendedName>
        <fullName evidence="6">tRNA modification GTPase MnmE</fullName>
        <ecNumber evidence="6">3.6.-.-</ecNumber>
    </recommendedName>
</protein>
<evidence type="ECO:0000256" key="6">
    <source>
        <dbReference type="HAMAP-Rule" id="MF_00379"/>
    </source>
</evidence>
<accession>A0A518GPS4</accession>
<dbReference type="Pfam" id="PF12631">
    <property type="entry name" value="MnmE_helical"/>
    <property type="match status" value="1"/>
</dbReference>
<keyword evidence="5 6" id="KW-0342">GTP-binding</keyword>